<accession>A0AAV4G701</accession>
<evidence type="ECO:0000313" key="2">
    <source>
        <dbReference type="Proteomes" id="UP000762676"/>
    </source>
</evidence>
<sequence>MSPCSLQNFLSTCPSYSVRVHSLYYGKHRKRYFNTVAMVTNGVSNKRIHRNFIFPNRKSGFNKRTLKLSVFQWPTFYYKTETGGTTTYDGVVVDLFTRLQSILNFQVEYTSPPGLMSLNNIMEQFEKEVTNLVTS</sequence>
<comment type="caution">
    <text evidence="1">The sequence shown here is derived from an EMBL/GenBank/DDBJ whole genome shotgun (WGS) entry which is preliminary data.</text>
</comment>
<dbReference type="EMBL" id="BMAT01011867">
    <property type="protein sequence ID" value="GFR81026.1"/>
    <property type="molecule type" value="Genomic_DNA"/>
</dbReference>
<keyword evidence="2" id="KW-1185">Reference proteome</keyword>
<dbReference type="Proteomes" id="UP000762676">
    <property type="component" value="Unassembled WGS sequence"/>
</dbReference>
<proteinExistence type="predicted"/>
<organism evidence="1 2">
    <name type="scientific">Elysia marginata</name>
    <dbReference type="NCBI Taxonomy" id="1093978"/>
    <lineage>
        <taxon>Eukaryota</taxon>
        <taxon>Metazoa</taxon>
        <taxon>Spiralia</taxon>
        <taxon>Lophotrochozoa</taxon>
        <taxon>Mollusca</taxon>
        <taxon>Gastropoda</taxon>
        <taxon>Heterobranchia</taxon>
        <taxon>Euthyneura</taxon>
        <taxon>Panpulmonata</taxon>
        <taxon>Sacoglossa</taxon>
        <taxon>Placobranchoidea</taxon>
        <taxon>Plakobranchidae</taxon>
        <taxon>Elysia</taxon>
    </lineage>
</organism>
<name>A0AAV4G701_9GAST</name>
<protein>
    <submittedName>
        <fullName evidence="1">Uncharacterized protein</fullName>
    </submittedName>
</protein>
<gene>
    <name evidence="1" type="ORF">ElyMa_005914700</name>
</gene>
<dbReference type="Gene3D" id="3.40.190.10">
    <property type="entry name" value="Periplasmic binding protein-like II"/>
    <property type="match status" value="1"/>
</dbReference>
<reference evidence="1 2" key="1">
    <citation type="journal article" date="2021" name="Elife">
        <title>Chloroplast acquisition without the gene transfer in kleptoplastic sea slugs, Plakobranchus ocellatus.</title>
        <authorList>
            <person name="Maeda T."/>
            <person name="Takahashi S."/>
            <person name="Yoshida T."/>
            <person name="Shimamura S."/>
            <person name="Takaki Y."/>
            <person name="Nagai Y."/>
            <person name="Toyoda A."/>
            <person name="Suzuki Y."/>
            <person name="Arimoto A."/>
            <person name="Ishii H."/>
            <person name="Satoh N."/>
            <person name="Nishiyama T."/>
            <person name="Hasebe M."/>
            <person name="Maruyama T."/>
            <person name="Minagawa J."/>
            <person name="Obokata J."/>
            <person name="Shigenobu S."/>
        </authorList>
    </citation>
    <scope>NUCLEOTIDE SEQUENCE [LARGE SCALE GENOMIC DNA]</scope>
</reference>
<evidence type="ECO:0000313" key="1">
    <source>
        <dbReference type="EMBL" id="GFR81026.1"/>
    </source>
</evidence>
<dbReference type="AlphaFoldDB" id="A0AAV4G701"/>